<evidence type="ECO:0000313" key="4">
    <source>
        <dbReference type="Proteomes" id="UP001320148"/>
    </source>
</evidence>
<organism evidence="3 4">
    <name type="scientific">Desulfoluna limicola</name>
    <dbReference type="NCBI Taxonomy" id="2810562"/>
    <lineage>
        <taxon>Bacteria</taxon>
        <taxon>Pseudomonadati</taxon>
        <taxon>Thermodesulfobacteriota</taxon>
        <taxon>Desulfobacteria</taxon>
        <taxon>Desulfobacterales</taxon>
        <taxon>Desulfolunaceae</taxon>
        <taxon>Desulfoluna</taxon>
    </lineage>
</organism>
<keyword evidence="1" id="KW-0808">Transferase</keyword>
<protein>
    <recommendedName>
        <fullName evidence="2">N-acetyltransferase domain-containing protein</fullName>
    </recommendedName>
</protein>
<dbReference type="PANTHER" id="PTHR13947">
    <property type="entry name" value="GNAT FAMILY N-ACETYLTRANSFERASE"/>
    <property type="match status" value="1"/>
</dbReference>
<evidence type="ECO:0000313" key="3">
    <source>
        <dbReference type="EMBL" id="BCS95916.1"/>
    </source>
</evidence>
<name>A0ABN6F356_9BACT</name>
<dbReference type="EMBL" id="AP024488">
    <property type="protein sequence ID" value="BCS95916.1"/>
    <property type="molecule type" value="Genomic_DNA"/>
</dbReference>
<dbReference type="InterPro" id="IPR016181">
    <property type="entry name" value="Acyl_CoA_acyltransferase"/>
</dbReference>
<evidence type="ECO:0000259" key="2">
    <source>
        <dbReference type="PROSITE" id="PS51186"/>
    </source>
</evidence>
<dbReference type="PANTHER" id="PTHR13947:SF37">
    <property type="entry name" value="LD18367P"/>
    <property type="match status" value="1"/>
</dbReference>
<proteinExistence type="predicted"/>
<accession>A0ABN6F356</accession>
<feature type="domain" description="N-acetyltransferase" evidence="2">
    <location>
        <begin position="46"/>
        <end position="188"/>
    </location>
</feature>
<gene>
    <name evidence="3" type="ORF">DSLASN_15480</name>
</gene>
<dbReference type="Pfam" id="PF00583">
    <property type="entry name" value="Acetyltransf_1"/>
    <property type="match status" value="1"/>
</dbReference>
<sequence>MEMGRSGLPGTVVGISNDMSIVEGYTTGLIGRVASLEAVFYREHWQLGRPFEAVIASGLSDYFNRYETGVDAFFRVVHHKECGSLSGQPREMVMGSLAVDRSGRNREGEVALRWFFLHPSLHGRGLGKLLMHRAVAFARETGVRDIEVETFEGLDAACGIYESFGFELEGRWEGRQWGRPLPERRYRLIL</sequence>
<dbReference type="PROSITE" id="PS51186">
    <property type="entry name" value="GNAT"/>
    <property type="match status" value="1"/>
</dbReference>
<dbReference type="InterPro" id="IPR050769">
    <property type="entry name" value="NAT_camello-type"/>
</dbReference>
<keyword evidence="4" id="KW-1185">Reference proteome</keyword>
<dbReference type="InterPro" id="IPR000182">
    <property type="entry name" value="GNAT_dom"/>
</dbReference>
<dbReference type="Gene3D" id="3.40.630.30">
    <property type="match status" value="1"/>
</dbReference>
<dbReference type="Proteomes" id="UP001320148">
    <property type="component" value="Chromosome"/>
</dbReference>
<reference evidence="3 4" key="1">
    <citation type="submission" date="2021-02" db="EMBL/GenBank/DDBJ databases">
        <title>Complete genome of Desulfoluna sp. strain ASN36.</title>
        <authorList>
            <person name="Takahashi A."/>
            <person name="Kojima H."/>
            <person name="Fukui M."/>
        </authorList>
    </citation>
    <scope>NUCLEOTIDE SEQUENCE [LARGE SCALE GENOMIC DNA]</scope>
    <source>
        <strain evidence="3 4">ASN36</strain>
    </source>
</reference>
<evidence type="ECO:0000256" key="1">
    <source>
        <dbReference type="ARBA" id="ARBA00022679"/>
    </source>
</evidence>
<dbReference type="CDD" id="cd04301">
    <property type="entry name" value="NAT_SF"/>
    <property type="match status" value="1"/>
</dbReference>
<dbReference type="SUPFAM" id="SSF55729">
    <property type="entry name" value="Acyl-CoA N-acyltransferases (Nat)"/>
    <property type="match status" value="1"/>
</dbReference>